<evidence type="ECO:0000259" key="17">
    <source>
        <dbReference type="PROSITE" id="PS50112"/>
    </source>
</evidence>
<feature type="domain" description="Response regulatory" evidence="16">
    <location>
        <begin position="759"/>
        <end position="872"/>
    </location>
</feature>
<keyword evidence="11 14" id="KW-1133">Transmembrane helix</keyword>
<protein>
    <recommendedName>
        <fullName evidence="3">histidine kinase</fullName>
        <ecNumber evidence="3">2.7.13.3</ecNumber>
    </recommendedName>
</protein>
<dbReference type="PROSITE" id="PS50110">
    <property type="entry name" value="RESPONSE_REGULATORY"/>
    <property type="match status" value="2"/>
</dbReference>
<dbReference type="Pfam" id="PF00072">
    <property type="entry name" value="Response_reg"/>
    <property type="match status" value="2"/>
</dbReference>
<dbReference type="Gene3D" id="3.30.565.10">
    <property type="entry name" value="Histidine kinase-like ATPase, C-terminal domain"/>
    <property type="match status" value="1"/>
</dbReference>
<dbReference type="InterPro" id="IPR035965">
    <property type="entry name" value="PAS-like_dom_sf"/>
</dbReference>
<dbReference type="InterPro" id="IPR003594">
    <property type="entry name" value="HATPase_dom"/>
</dbReference>
<dbReference type="SUPFAM" id="SSF55874">
    <property type="entry name" value="ATPase domain of HSP90 chaperone/DNA topoisomerase II/histidine kinase"/>
    <property type="match status" value="1"/>
</dbReference>
<dbReference type="GO" id="GO:0000155">
    <property type="term" value="F:phosphorelay sensor kinase activity"/>
    <property type="evidence" value="ECO:0007669"/>
    <property type="project" value="InterPro"/>
</dbReference>
<dbReference type="Proteomes" id="UP000256845">
    <property type="component" value="Unassembled WGS sequence"/>
</dbReference>
<dbReference type="InterPro" id="IPR005467">
    <property type="entry name" value="His_kinase_dom"/>
</dbReference>
<evidence type="ECO:0000313" key="19">
    <source>
        <dbReference type="EMBL" id="RED52060.1"/>
    </source>
</evidence>
<dbReference type="SUPFAM" id="SSF52172">
    <property type="entry name" value="CheY-like"/>
    <property type="match status" value="2"/>
</dbReference>
<dbReference type="PANTHER" id="PTHR43047">
    <property type="entry name" value="TWO-COMPONENT HISTIDINE PROTEIN KINASE"/>
    <property type="match status" value="1"/>
</dbReference>
<keyword evidence="14" id="KW-0472">Membrane</keyword>
<dbReference type="GO" id="GO:0005886">
    <property type="term" value="C:plasma membrane"/>
    <property type="evidence" value="ECO:0007669"/>
    <property type="project" value="UniProtKB-SubCell"/>
</dbReference>
<dbReference type="InterPro" id="IPR011006">
    <property type="entry name" value="CheY-like_superfamily"/>
</dbReference>
<dbReference type="SUPFAM" id="SSF103190">
    <property type="entry name" value="Sensory domain-like"/>
    <property type="match status" value="2"/>
</dbReference>
<dbReference type="CDD" id="cd16922">
    <property type="entry name" value="HATPase_EvgS-ArcB-TorS-like"/>
    <property type="match status" value="1"/>
</dbReference>
<dbReference type="Gene3D" id="1.10.287.130">
    <property type="match status" value="1"/>
</dbReference>
<organism evidence="19 20">
    <name type="scientific">Aestuariispira insulae</name>
    <dbReference type="NCBI Taxonomy" id="1461337"/>
    <lineage>
        <taxon>Bacteria</taxon>
        <taxon>Pseudomonadati</taxon>
        <taxon>Pseudomonadota</taxon>
        <taxon>Alphaproteobacteria</taxon>
        <taxon>Rhodospirillales</taxon>
        <taxon>Kiloniellaceae</taxon>
        <taxon>Aestuariispira</taxon>
    </lineage>
</organism>
<feature type="domain" description="PAC" evidence="18">
    <location>
        <begin position="442"/>
        <end position="495"/>
    </location>
</feature>
<dbReference type="InterPro" id="IPR000014">
    <property type="entry name" value="PAS"/>
</dbReference>
<dbReference type="SMART" id="SM00387">
    <property type="entry name" value="HATPase_c"/>
    <property type="match status" value="1"/>
</dbReference>
<dbReference type="InterPro" id="IPR036890">
    <property type="entry name" value="HATPase_C_sf"/>
</dbReference>
<dbReference type="PROSITE" id="PS50109">
    <property type="entry name" value="HIS_KIN"/>
    <property type="match status" value="1"/>
</dbReference>
<dbReference type="CDD" id="cd00130">
    <property type="entry name" value="PAS"/>
    <property type="match status" value="1"/>
</dbReference>
<feature type="domain" description="Response regulatory" evidence="16">
    <location>
        <begin position="879"/>
        <end position="996"/>
    </location>
</feature>
<dbReference type="Pfam" id="PF21623">
    <property type="entry name" value="HK_sensor_dom_bact"/>
    <property type="match status" value="1"/>
</dbReference>
<dbReference type="SUPFAM" id="SSF47384">
    <property type="entry name" value="Homodimeric domain of signal transducing histidine kinase"/>
    <property type="match status" value="1"/>
</dbReference>
<dbReference type="InterPro" id="IPR029151">
    <property type="entry name" value="Sensor-like_sf"/>
</dbReference>
<dbReference type="InterPro" id="IPR001789">
    <property type="entry name" value="Sig_transdc_resp-reg_receiver"/>
</dbReference>
<dbReference type="Gene3D" id="3.40.50.2300">
    <property type="match status" value="2"/>
</dbReference>
<dbReference type="NCBIfam" id="TIGR00229">
    <property type="entry name" value="sensory_box"/>
    <property type="match status" value="1"/>
</dbReference>
<dbReference type="FunFam" id="3.30.565.10:FF:000010">
    <property type="entry name" value="Sensor histidine kinase RcsC"/>
    <property type="match status" value="1"/>
</dbReference>
<dbReference type="FunFam" id="1.10.287.130:FF:000001">
    <property type="entry name" value="Two-component sensor histidine kinase"/>
    <property type="match status" value="1"/>
</dbReference>
<evidence type="ECO:0000256" key="6">
    <source>
        <dbReference type="ARBA" id="ARBA00022679"/>
    </source>
</evidence>
<dbReference type="InterPro" id="IPR000700">
    <property type="entry name" value="PAS-assoc_C"/>
</dbReference>
<dbReference type="SMART" id="SM00448">
    <property type="entry name" value="REC"/>
    <property type="match status" value="2"/>
</dbReference>
<keyword evidence="9" id="KW-0418">Kinase</keyword>
<evidence type="ECO:0000256" key="7">
    <source>
        <dbReference type="ARBA" id="ARBA00022692"/>
    </source>
</evidence>
<feature type="modified residue" description="4-aspartylphosphate" evidence="13">
    <location>
        <position position="808"/>
    </location>
</feature>
<evidence type="ECO:0000256" key="9">
    <source>
        <dbReference type="ARBA" id="ARBA00022777"/>
    </source>
</evidence>
<keyword evidence="12" id="KW-0902">Two-component regulatory system</keyword>
<feature type="transmembrane region" description="Helical" evidence="14">
    <location>
        <begin position="20"/>
        <end position="38"/>
    </location>
</feature>
<evidence type="ECO:0000256" key="2">
    <source>
        <dbReference type="ARBA" id="ARBA00004651"/>
    </source>
</evidence>
<comment type="caution">
    <text evidence="19">The sequence shown here is derived from an EMBL/GenBank/DDBJ whole genome shotgun (WGS) entry which is preliminary data.</text>
</comment>
<keyword evidence="10" id="KW-0067">ATP-binding</keyword>
<evidence type="ECO:0000256" key="4">
    <source>
        <dbReference type="ARBA" id="ARBA00022475"/>
    </source>
</evidence>
<evidence type="ECO:0000259" key="16">
    <source>
        <dbReference type="PROSITE" id="PS50110"/>
    </source>
</evidence>
<evidence type="ECO:0000256" key="12">
    <source>
        <dbReference type="ARBA" id="ARBA00023012"/>
    </source>
</evidence>
<evidence type="ECO:0000256" key="1">
    <source>
        <dbReference type="ARBA" id="ARBA00000085"/>
    </source>
</evidence>
<dbReference type="InterPro" id="IPR004358">
    <property type="entry name" value="Sig_transdc_His_kin-like_C"/>
</dbReference>
<dbReference type="PROSITE" id="PS50112">
    <property type="entry name" value="PAS"/>
    <property type="match status" value="1"/>
</dbReference>
<dbReference type="PANTHER" id="PTHR43047:SF72">
    <property type="entry name" value="OSMOSENSING HISTIDINE PROTEIN KINASE SLN1"/>
    <property type="match status" value="1"/>
</dbReference>
<evidence type="ECO:0000256" key="8">
    <source>
        <dbReference type="ARBA" id="ARBA00022741"/>
    </source>
</evidence>
<reference evidence="19 20" key="1">
    <citation type="submission" date="2018-07" db="EMBL/GenBank/DDBJ databases">
        <title>Genomic Encyclopedia of Type Strains, Phase III (KMG-III): the genomes of soil and plant-associated and newly described type strains.</title>
        <authorList>
            <person name="Whitman W."/>
        </authorList>
    </citation>
    <scope>NUCLEOTIDE SEQUENCE [LARGE SCALE GENOMIC DNA]</scope>
    <source>
        <strain evidence="19 20">CECT 8488</strain>
    </source>
</reference>
<evidence type="ECO:0000313" key="20">
    <source>
        <dbReference type="Proteomes" id="UP000256845"/>
    </source>
</evidence>
<keyword evidence="4" id="KW-1003">Cell membrane</keyword>
<gene>
    <name evidence="19" type="ORF">DFP90_10277</name>
</gene>
<evidence type="ECO:0000256" key="11">
    <source>
        <dbReference type="ARBA" id="ARBA00022989"/>
    </source>
</evidence>
<dbReference type="SUPFAM" id="SSF55785">
    <property type="entry name" value="PYP-like sensor domain (PAS domain)"/>
    <property type="match status" value="1"/>
</dbReference>
<evidence type="ECO:0000256" key="14">
    <source>
        <dbReference type="SAM" id="Phobius"/>
    </source>
</evidence>
<dbReference type="InterPro" id="IPR036097">
    <property type="entry name" value="HisK_dim/P_sf"/>
</dbReference>
<sequence length="1005" mass="112358">MAVQTRTLRTDGGILDSSFLAVFSLVSLLIVVVSLLWAKSDEQAEIDRIGSTGVEKSLRTAQYFMANLESAIVELGIFSRLPGFSLYLSTMKPEDRQAAQAELAALAQAWPAIDQVRFLDLSGQERIRVDRREGRIEIISEDLLQDKSAREYFNETMKLSDGRFYLSRLDLNVEHEEIETPWKPVVRIARQVKDLSGAVVGMVIINLHADFILDEIARYDAGDELRPEVMLLAEDGSWLVGGAPEKSWGFVFGNGEGFGKDYPDLWQKMQEKDQGYLIQDGDLYAFATLQPDDGIMLRPSLKGRLQGFSSPVGFWKVVYRLKSPSLPFYTRPLWWGGMFLALILAAWAVWGVRKLVADRREALAREKTAITRNRHVMDFADAMIWITSLDGTLAFANQTYCELLDREADDLLGKRHDDRISAALKKAKHARRMGQYQGVMPDDEELTIEFQAKGRKRIFLVSMLALHNSRGQVDSHCAIGLDITQLKETEESLLNARGEALEASASKSKFLASMSHELRTPLNAIVGYTELLDEEAEEDGLEGYRKDLRRILDASNHLLSLINDILDLSKIEAGQLELNVDEFPLGTLLENIENTASPLMAKNSNRFRVDCPDRALTLVGDQTRLRQILLNLLSNAAKFTDKGEVILSCQFKGINGPDARILFEVADSGIGMNPEQMARLFEDFHQADASIAGRFAGTGLGLSISRQLARKMDGDIRVASEEGKGAVFTVEIPRILEEGLGISLSEPVELKIEDESDAVVLVIDDDPDARELLVRHITSAGMGVMTASNGRDGLKRAFQVKPDVISLDLVMDATDGFQILELLKDAEELRDIPVVMCSISDEAEKCMSIGAVEVLRKPVNRNEYLDVLRRHVRPAPKAPIMLIDDDPVIREMISRQLSGDGYATVEAQNGRDALEMLAQDCRPQCILLDLMMPEMNGFEFLEKLRLKEEWQEIPVFVVSAMELNDGERQLLKNSAAGVIERGGRRIAEILREVRQGVEHGMEKME</sequence>
<dbReference type="CDD" id="cd00082">
    <property type="entry name" value="HisKA"/>
    <property type="match status" value="1"/>
</dbReference>
<dbReference type="OrthoDB" id="9801651at2"/>
<keyword evidence="7 14" id="KW-0812">Transmembrane</keyword>
<dbReference type="Pfam" id="PF00512">
    <property type="entry name" value="HisKA"/>
    <property type="match status" value="1"/>
</dbReference>
<dbReference type="GO" id="GO:0005524">
    <property type="term" value="F:ATP binding"/>
    <property type="evidence" value="ECO:0007669"/>
    <property type="project" value="UniProtKB-KW"/>
</dbReference>
<evidence type="ECO:0000259" key="15">
    <source>
        <dbReference type="PROSITE" id="PS50109"/>
    </source>
</evidence>
<comment type="subcellular location">
    <subcellularLocation>
        <location evidence="2">Cell membrane</location>
        <topology evidence="2">Multi-pass membrane protein</topology>
    </subcellularLocation>
</comment>
<evidence type="ECO:0000259" key="18">
    <source>
        <dbReference type="PROSITE" id="PS50113"/>
    </source>
</evidence>
<feature type="domain" description="PAS" evidence="17">
    <location>
        <begin position="369"/>
        <end position="414"/>
    </location>
</feature>
<dbReference type="Gene3D" id="3.30.450.20">
    <property type="entry name" value="PAS domain"/>
    <property type="match status" value="3"/>
</dbReference>
<dbReference type="Pfam" id="PF02518">
    <property type="entry name" value="HATPase_c"/>
    <property type="match status" value="1"/>
</dbReference>
<proteinExistence type="predicted"/>
<keyword evidence="6" id="KW-0808">Transferase</keyword>
<evidence type="ECO:0000256" key="13">
    <source>
        <dbReference type="PROSITE-ProRule" id="PRU00169"/>
    </source>
</evidence>
<accession>A0A3D9HRF7</accession>
<dbReference type="EMBL" id="QRDW01000002">
    <property type="protein sequence ID" value="RED52060.1"/>
    <property type="molecule type" value="Genomic_DNA"/>
</dbReference>
<dbReference type="InterPro" id="IPR003661">
    <property type="entry name" value="HisK_dim/P_dom"/>
</dbReference>
<keyword evidence="5 13" id="KW-0597">Phosphoprotein</keyword>
<dbReference type="PRINTS" id="PR00344">
    <property type="entry name" value="BCTRLSENSOR"/>
</dbReference>
<dbReference type="GO" id="GO:0009927">
    <property type="term" value="F:histidine phosphotransfer kinase activity"/>
    <property type="evidence" value="ECO:0007669"/>
    <property type="project" value="TreeGrafter"/>
</dbReference>
<feature type="domain" description="Histidine kinase" evidence="15">
    <location>
        <begin position="513"/>
        <end position="736"/>
    </location>
</feature>
<keyword evidence="8" id="KW-0547">Nucleotide-binding</keyword>
<dbReference type="PROSITE" id="PS50113">
    <property type="entry name" value="PAC"/>
    <property type="match status" value="1"/>
</dbReference>
<evidence type="ECO:0000256" key="10">
    <source>
        <dbReference type="ARBA" id="ARBA00022840"/>
    </source>
</evidence>
<dbReference type="SMART" id="SM00388">
    <property type="entry name" value="HisKA"/>
    <property type="match status" value="1"/>
</dbReference>
<feature type="transmembrane region" description="Helical" evidence="14">
    <location>
        <begin position="332"/>
        <end position="350"/>
    </location>
</feature>
<dbReference type="AlphaFoldDB" id="A0A3D9HRF7"/>
<dbReference type="EC" id="2.7.13.3" evidence="3"/>
<comment type="catalytic activity">
    <reaction evidence="1">
        <text>ATP + protein L-histidine = ADP + protein N-phospho-L-histidine.</text>
        <dbReference type="EC" id="2.7.13.3"/>
    </reaction>
</comment>
<feature type="modified residue" description="4-aspartylphosphate" evidence="13">
    <location>
        <position position="929"/>
    </location>
</feature>
<dbReference type="Pfam" id="PF08448">
    <property type="entry name" value="PAS_4"/>
    <property type="match status" value="1"/>
</dbReference>
<keyword evidence="20" id="KW-1185">Reference proteome</keyword>
<name>A0A3D9HRF7_9PROT</name>
<dbReference type="InterPro" id="IPR048760">
    <property type="entry name" value="VP0354-like_sensor_dom"/>
</dbReference>
<evidence type="ECO:0000256" key="5">
    <source>
        <dbReference type="ARBA" id="ARBA00022553"/>
    </source>
</evidence>
<dbReference type="InterPro" id="IPR013656">
    <property type="entry name" value="PAS_4"/>
</dbReference>
<dbReference type="RefSeq" id="WP_115935620.1">
    <property type="nucleotide sequence ID" value="NZ_QRDW01000002.1"/>
</dbReference>
<evidence type="ECO:0000256" key="3">
    <source>
        <dbReference type="ARBA" id="ARBA00012438"/>
    </source>
</evidence>